<name>A0ABY4G899_9BACT</name>
<evidence type="ECO:0000256" key="1">
    <source>
        <dbReference type="SAM" id="SignalP"/>
    </source>
</evidence>
<keyword evidence="1" id="KW-0732">Signal</keyword>
<dbReference type="RefSeq" id="WP_245122001.1">
    <property type="nucleotide sequence ID" value="NZ_CP095061.1"/>
</dbReference>
<protein>
    <recommendedName>
        <fullName evidence="4">Alpha/beta hydrolase</fullName>
    </recommendedName>
</protein>
<proteinExistence type="predicted"/>
<feature type="chain" id="PRO_5045817917" description="Alpha/beta hydrolase" evidence="1">
    <location>
        <begin position="20"/>
        <end position="85"/>
    </location>
</feature>
<organism evidence="2 3">
    <name type="scientific">Hymenobacter volaticus</name>
    <dbReference type="NCBI Taxonomy" id="2932254"/>
    <lineage>
        <taxon>Bacteria</taxon>
        <taxon>Pseudomonadati</taxon>
        <taxon>Bacteroidota</taxon>
        <taxon>Cytophagia</taxon>
        <taxon>Cytophagales</taxon>
        <taxon>Hymenobacteraceae</taxon>
        <taxon>Hymenobacter</taxon>
    </lineage>
</organism>
<keyword evidence="3" id="KW-1185">Reference proteome</keyword>
<feature type="signal peptide" evidence="1">
    <location>
        <begin position="1"/>
        <end position="19"/>
    </location>
</feature>
<gene>
    <name evidence="2" type="ORF">MUN86_03930</name>
</gene>
<dbReference type="Proteomes" id="UP000830401">
    <property type="component" value="Chromosome"/>
</dbReference>
<sequence>MKKLLLTLAFGACSHLLLAQQVMSVYSVTIPNSKPSDVKETTVTEANGGIRVSNVIQPTLTVYKPAKDKANGTAVIICPGVATPD</sequence>
<reference evidence="2" key="1">
    <citation type="submission" date="2022-04" db="EMBL/GenBank/DDBJ databases">
        <title>Hymenobacter sp. isolated from the air.</title>
        <authorList>
            <person name="Won M."/>
            <person name="Lee C.-M."/>
            <person name="Woen H.-Y."/>
            <person name="Kwon S.-W."/>
        </authorList>
    </citation>
    <scope>NUCLEOTIDE SEQUENCE</scope>
    <source>
        <strain evidence="2">5420S-77</strain>
    </source>
</reference>
<evidence type="ECO:0000313" key="2">
    <source>
        <dbReference type="EMBL" id="UOQ67067.1"/>
    </source>
</evidence>
<evidence type="ECO:0000313" key="3">
    <source>
        <dbReference type="Proteomes" id="UP000830401"/>
    </source>
</evidence>
<evidence type="ECO:0008006" key="4">
    <source>
        <dbReference type="Google" id="ProtNLM"/>
    </source>
</evidence>
<dbReference type="EMBL" id="CP095061">
    <property type="protein sequence ID" value="UOQ67067.1"/>
    <property type="molecule type" value="Genomic_DNA"/>
</dbReference>
<accession>A0ABY4G899</accession>